<keyword evidence="4" id="KW-1185">Reference proteome</keyword>
<feature type="transmembrane region" description="Helical" evidence="1">
    <location>
        <begin position="50"/>
        <end position="68"/>
    </location>
</feature>
<protein>
    <recommendedName>
        <fullName evidence="5">VanZ-like domain-containing protein</fullName>
    </recommendedName>
</protein>
<dbReference type="eggNOG" id="ENOG502SBGJ">
    <property type="taxonomic scope" value="Eukaryota"/>
</dbReference>
<keyword evidence="1" id="KW-0472">Membrane</keyword>
<evidence type="ECO:0000313" key="3">
    <source>
        <dbReference type="EMBL" id="CAG58289.1"/>
    </source>
</evidence>
<dbReference type="CGD" id="CAL0127368">
    <property type="gene designation" value="CAGL0C04829g"/>
</dbReference>
<evidence type="ECO:0008006" key="5">
    <source>
        <dbReference type="Google" id="ProtNLM"/>
    </source>
</evidence>
<keyword evidence="1" id="KW-1133">Transmembrane helix</keyword>
<evidence type="ECO:0000256" key="1">
    <source>
        <dbReference type="SAM" id="Phobius"/>
    </source>
</evidence>
<gene>
    <name evidence="2 3" type="ordered locus">CAGL0C04829g</name>
</gene>
<dbReference type="EMBL" id="CR380949">
    <property type="protein sequence ID" value="CAG58289.1"/>
    <property type="molecule type" value="Genomic_DNA"/>
</dbReference>
<dbReference type="VEuPathDB" id="FungiDB:CAGL0C04829g"/>
<sequence>MMVASKYIHLPRFRTIQSPNDDIEMVTNRIPLENGTTNAESTTYYQVNKYIIATVICCGFAGIASELFQKIASHNKRSFDVYDIYFDMMGSGCGIIAAYLHESYSNRISIEG</sequence>
<keyword evidence="1" id="KW-0812">Transmembrane</keyword>
<organism evidence="3 4">
    <name type="scientific">Candida glabrata (strain ATCC 2001 / BCRC 20586 / JCM 3761 / NBRC 0622 / NRRL Y-65 / CBS 138)</name>
    <name type="common">Yeast</name>
    <name type="synonym">Nakaseomyces glabratus</name>
    <dbReference type="NCBI Taxonomy" id="284593"/>
    <lineage>
        <taxon>Eukaryota</taxon>
        <taxon>Fungi</taxon>
        <taxon>Dikarya</taxon>
        <taxon>Ascomycota</taxon>
        <taxon>Saccharomycotina</taxon>
        <taxon>Saccharomycetes</taxon>
        <taxon>Saccharomycetales</taxon>
        <taxon>Saccharomycetaceae</taxon>
        <taxon>Nakaseomyces</taxon>
    </lineage>
</organism>
<dbReference type="HOGENOM" id="CLU_2145547_0_0_1"/>
<dbReference type="RefSeq" id="XP_445383.1">
    <property type="nucleotide sequence ID" value="XM_445383.1"/>
</dbReference>
<dbReference type="AlphaFoldDB" id="Q6FWL1"/>
<proteinExistence type="predicted"/>
<evidence type="ECO:0000313" key="4">
    <source>
        <dbReference type="Proteomes" id="UP000002428"/>
    </source>
</evidence>
<reference evidence="3 4" key="1">
    <citation type="journal article" date="2004" name="Nature">
        <title>Genome evolution in yeasts.</title>
        <authorList>
            <consortium name="Genolevures"/>
            <person name="Dujon B."/>
            <person name="Sherman D."/>
            <person name="Fischer G."/>
            <person name="Durrens P."/>
            <person name="Casaregola S."/>
            <person name="Lafontaine I."/>
            <person name="de Montigny J."/>
            <person name="Marck C."/>
            <person name="Neuveglise C."/>
            <person name="Talla E."/>
            <person name="Goffard N."/>
            <person name="Frangeul L."/>
            <person name="Aigle M."/>
            <person name="Anthouard V."/>
            <person name="Babour A."/>
            <person name="Barbe V."/>
            <person name="Barnay S."/>
            <person name="Blanchin S."/>
            <person name="Beckerich J.M."/>
            <person name="Beyne E."/>
            <person name="Bleykasten C."/>
            <person name="Boisrame A."/>
            <person name="Boyer J."/>
            <person name="Cattolico L."/>
            <person name="Confanioleri F."/>
            <person name="de Daruvar A."/>
            <person name="Despons L."/>
            <person name="Fabre E."/>
            <person name="Fairhead C."/>
            <person name="Ferry-Dumazet H."/>
            <person name="Groppi A."/>
            <person name="Hantraye F."/>
            <person name="Hennequin C."/>
            <person name="Jauniaux N."/>
            <person name="Joyet P."/>
            <person name="Kachouri R."/>
            <person name="Kerrest A."/>
            <person name="Koszul R."/>
            <person name="Lemaire M."/>
            <person name="Lesur I."/>
            <person name="Ma L."/>
            <person name="Muller H."/>
            <person name="Nicaud J.M."/>
            <person name="Nikolski M."/>
            <person name="Oztas S."/>
            <person name="Ozier-Kalogeropoulos O."/>
            <person name="Pellenz S."/>
            <person name="Potier S."/>
            <person name="Richard G.F."/>
            <person name="Straub M.L."/>
            <person name="Suleau A."/>
            <person name="Swennene D."/>
            <person name="Tekaia F."/>
            <person name="Wesolowski-Louvel M."/>
            <person name="Westhof E."/>
            <person name="Wirth B."/>
            <person name="Zeniou-Meyer M."/>
            <person name="Zivanovic I."/>
            <person name="Bolotin-Fukuhara M."/>
            <person name="Thierry A."/>
            <person name="Bouchier C."/>
            <person name="Caudron B."/>
            <person name="Scarpelli C."/>
            <person name="Gaillardin C."/>
            <person name="Weissenbach J."/>
            <person name="Wincker P."/>
            <person name="Souciet J.L."/>
        </authorList>
    </citation>
    <scope>NUCLEOTIDE SEQUENCE [LARGE SCALE GENOMIC DNA]</scope>
    <source>
        <strain evidence="4">ATCC 2001 / BCRC 20586 / JCM 3761 / NBRC 0622 / NRRL Y-65 / CBS 138</strain>
    </source>
</reference>
<evidence type="ECO:0000313" key="2">
    <source>
        <dbReference type="CGD" id="CAL0127368"/>
    </source>
</evidence>
<dbReference type="FunCoup" id="Q6FWL1">
    <property type="interactions" value="1"/>
</dbReference>
<accession>Q6FWL1</accession>
<dbReference type="Proteomes" id="UP000002428">
    <property type="component" value="Chromosome C"/>
</dbReference>
<dbReference type="KEGG" id="cgr:2886827"/>
<name>Q6FWL1_CANGA</name>
<dbReference type="InParanoid" id="Q6FWL1"/>